<evidence type="ECO:0008006" key="3">
    <source>
        <dbReference type="Google" id="ProtNLM"/>
    </source>
</evidence>
<evidence type="ECO:0000313" key="1">
    <source>
        <dbReference type="EMBL" id="SHK10922.1"/>
    </source>
</evidence>
<dbReference type="SUPFAM" id="SSF56935">
    <property type="entry name" value="Porins"/>
    <property type="match status" value="1"/>
</dbReference>
<protein>
    <recommendedName>
        <fullName evidence="3">TonB dependent receptor</fullName>
    </recommendedName>
</protein>
<dbReference type="Proteomes" id="UP000184050">
    <property type="component" value="Unassembled WGS sequence"/>
</dbReference>
<name>A0A1M6PSQ8_9BACT</name>
<dbReference type="STRING" id="1168035.SAMN05444280_1713"/>
<reference evidence="1 2" key="1">
    <citation type="submission" date="2016-11" db="EMBL/GenBank/DDBJ databases">
        <authorList>
            <person name="Jaros S."/>
            <person name="Januszkiewicz K."/>
            <person name="Wedrychowicz H."/>
        </authorList>
    </citation>
    <scope>NUCLEOTIDE SEQUENCE [LARGE SCALE GENOMIC DNA]</scope>
    <source>
        <strain evidence="1 2">DSM 27063</strain>
    </source>
</reference>
<evidence type="ECO:0000313" key="2">
    <source>
        <dbReference type="Proteomes" id="UP000184050"/>
    </source>
</evidence>
<sequence length="282" mass="31437">MENKGLEFSITTKNLVGNIKWTTEANITYNKNMILSLPNGEDQFSGIGIVREGEALGSFYGYIFDGVFASDQDVPEGLTTGGGINFEGGDAIFKNVNSDNIINEKDMSIIGNAQPDFVGGVGNTISYKNFNLNVLLTYSIGNDIYNSLEQMRAGNGFSPNPRPYVYENTWRKQGDQTDVPVNWMVKPVGNDRNSSRWVEDGSYLRIKTVTLGYNFNDELLRKLKVESLKIVLTGQNIWTFTNYLGYDPEVVTTSSENSRQFGIDNARMPIPTTYMLSLNVGF</sequence>
<organism evidence="1 2">
    <name type="scientific">Tangfeifania diversioriginum</name>
    <dbReference type="NCBI Taxonomy" id="1168035"/>
    <lineage>
        <taxon>Bacteria</taxon>
        <taxon>Pseudomonadati</taxon>
        <taxon>Bacteroidota</taxon>
        <taxon>Bacteroidia</taxon>
        <taxon>Marinilabiliales</taxon>
        <taxon>Prolixibacteraceae</taxon>
        <taxon>Tangfeifania</taxon>
    </lineage>
</organism>
<keyword evidence="2" id="KW-1185">Reference proteome</keyword>
<dbReference type="EMBL" id="FQZE01000071">
    <property type="protein sequence ID" value="SHK10922.1"/>
    <property type="molecule type" value="Genomic_DNA"/>
</dbReference>
<dbReference type="AlphaFoldDB" id="A0A1M6PSQ8"/>
<gene>
    <name evidence="1" type="ORF">SAMN05444280_1713</name>
</gene>
<proteinExistence type="predicted"/>
<accession>A0A1M6PSQ8</accession>